<evidence type="ECO:0000256" key="1">
    <source>
        <dbReference type="ARBA" id="ARBA00004651"/>
    </source>
</evidence>
<dbReference type="PANTHER" id="PTHR21137:SF35">
    <property type="entry name" value="ODORANT RECEPTOR 19A-RELATED"/>
    <property type="match status" value="1"/>
</dbReference>
<evidence type="ECO:0000313" key="11">
    <source>
        <dbReference type="EMBL" id="RZC38603.1"/>
    </source>
</evidence>
<dbReference type="PANTHER" id="PTHR21137">
    <property type="entry name" value="ODORANT RECEPTOR"/>
    <property type="match status" value="1"/>
</dbReference>
<gene>
    <name evidence="11" type="ORF">BDFB_011614</name>
</gene>
<evidence type="ECO:0000256" key="9">
    <source>
        <dbReference type="ARBA" id="ARBA00023224"/>
    </source>
</evidence>
<comment type="subcellular location">
    <subcellularLocation>
        <location evidence="1">Cell membrane</location>
        <topology evidence="1">Multi-pass membrane protein</topology>
    </subcellularLocation>
</comment>
<sequence>MAKYDWKITIKINILILKLVGLWPQEDESYRFNLYTFYSIISINIFINAHNFFQTMNIFFVYSDLEALTATIFVTLTDVLASVKAFYFTQNMKILKKLMINLNSEIFQPKSDRQLILITPGLNSWKAIYAAFWAPVATTLFLWAIFPILDGSVKQQRLPFSAWYPYNSKISPLYEITYMYQVISIWFLATANLNMDTLIAALMMYIGTQCDILCDDLRNLRDCIGSEFNRKLVQCIQHYKTIVKFAKNCNKFFNMVVLGQFFTSTASLGLAMFQLTL</sequence>
<protein>
    <submittedName>
        <fullName evidence="11">7tm 6 domain containing protein</fullName>
    </submittedName>
</protein>
<keyword evidence="2" id="KW-1003">Cell membrane</keyword>
<feature type="transmembrane region" description="Helical" evidence="10">
    <location>
        <begin position="65"/>
        <end position="87"/>
    </location>
</feature>
<dbReference type="GO" id="GO:0007165">
    <property type="term" value="P:signal transduction"/>
    <property type="evidence" value="ECO:0007669"/>
    <property type="project" value="UniProtKB-KW"/>
</dbReference>
<reference evidence="11 12" key="1">
    <citation type="submission" date="2017-03" db="EMBL/GenBank/DDBJ databases">
        <title>Genome of the blue death feigning beetle - Asbolus verrucosus.</title>
        <authorList>
            <person name="Rider S.D."/>
        </authorList>
    </citation>
    <scope>NUCLEOTIDE SEQUENCE [LARGE SCALE GENOMIC DNA]</scope>
    <source>
        <strain evidence="11">Butters</strain>
        <tissue evidence="11">Head and leg muscle</tissue>
    </source>
</reference>
<proteinExistence type="predicted"/>
<evidence type="ECO:0000256" key="10">
    <source>
        <dbReference type="SAM" id="Phobius"/>
    </source>
</evidence>
<keyword evidence="8" id="KW-0675">Receptor</keyword>
<feature type="transmembrane region" description="Helical" evidence="10">
    <location>
        <begin position="252"/>
        <end position="273"/>
    </location>
</feature>
<evidence type="ECO:0000313" key="12">
    <source>
        <dbReference type="Proteomes" id="UP000292052"/>
    </source>
</evidence>
<feature type="transmembrane region" description="Helical" evidence="10">
    <location>
        <begin position="127"/>
        <end position="149"/>
    </location>
</feature>
<dbReference type="GO" id="GO:0004984">
    <property type="term" value="F:olfactory receptor activity"/>
    <property type="evidence" value="ECO:0007669"/>
    <property type="project" value="InterPro"/>
</dbReference>
<organism evidence="11 12">
    <name type="scientific">Asbolus verrucosus</name>
    <name type="common">Desert ironclad beetle</name>
    <dbReference type="NCBI Taxonomy" id="1661398"/>
    <lineage>
        <taxon>Eukaryota</taxon>
        <taxon>Metazoa</taxon>
        <taxon>Ecdysozoa</taxon>
        <taxon>Arthropoda</taxon>
        <taxon>Hexapoda</taxon>
        <taxon>Insecta</taxon>
        <taxon>Pterygota</taxon>
        <taxon>Neoptera</taxon>
        <taxon>Endopterygota</taxon>
        <taxon>Coleoptera</taxon>
        <taxon>Polyphaga</taxon>
        <taxon>Cucujiformia</taxon>
        <taxon>Tenebrionidae</taxon>
        <taxon>Pimeliinae</taxon>
        <taxon>Asbolus</taxon>
    </lineage>
</organism>
<keyword evidence="12" id="KW-1185">Reference proteome</keyword>
<evidence type="ECO:0000256" key="6">
    <source>
        <dbReference type="ARBA" id="ARBA00022989"/>
    </source>
</evidence>
<feature type="transmembrane region" description="Helical" evidence="10">
    <location>
        <begin position="178"/>
        <end position="195"/>
    </location>
</feature>
<evidence type="ECO:0000256" key="5">
    <source>
        <dbReference type="ARBA" id="ARBA00022725"/>
    </source>
</evidence>
<name>A0A482W195_ASBVE</name>
<dbReference type="InterPro" id="IPR004117">
    <property type="entry name" value="7tm6_olfct_rcpt"/>
</dbReference>
<comment type="caution">
    <text evidence="11">The sequence shown here is derived from an EMBL/GenBank/DDBJ whole genome shotgun (WGS) entry which is preliminary data.</text>
</comment>
<feature type="non-terminal residue" evidence="11">
    <location>
        <position position="277"/>
    </location>
</feature>
<keyword evidence="3" id="KW-0716">Sensory transduction</keyword>
<accession>A0A482W195</accession>
<evidence type="ECO:0000256" key="7">
    <source>
        <dbReference type="ARBA" id="ARBA00023136"/>
    </source>
</evidence>
<keyword evidence="5" id="KW-0552">Olfaction</keyword>
<evidence type="ECO:0000256" key="4">
    <source>
        <dbReference type="ARBA" id="ARBA00022692"/>
    </source>
</evidence>
<dbReference type="AlphaFoldDB" id="A0A482W195"/>
<keyword evidence="9" id="KW-0807">Transducer</keyword>
<dbReference type="GO" id="GO:0005886">
    <property type="term" value="C:plasma membrane"/>
    <property type="evidence" value="ECO:0007669"/>
    <property type="project" value="UniProtKB-SubCell"/>
</dbReference>
<dbReference type="OrthoDB" id="8196465at2759"/>
<dbReference type="Pfam" id="PF02949">
    <property type="entry name" value="7tm_6"/>
    <property type="match status" value="1"/>
</dbReference>
<feature type="transmembrane region" description="Helical" evidence="10">
    <location>
        <begin position="35"/>
        <end position="53"/>
    </location>
</feature>
<dbReference type="EMBL" id="QDEB01041690">
    <property type="protein sequence ID" value="RZC38603.1"/>
    <property type="molecule type" value="Genomic_DNA"/>
</dbReference>
<keyword evidence="6 10" id="KW-1133">Transmembrane helix</keyword>
<keyword evidence="7 10" id="KW-0472">Membrane</keyword>
<evidence type="ECO:0000256" key="3">
    <source>
        <dbReference type="ARBA" id="ARBA00022606"/>
    </source>
</evidence>
<keyword evidence="4 10" id="KW-0812">Transmembrane</keyword>
<evidence type="ECO:0000256" key="8">
    <source>
        <dbReference type="ARBA" id="ARBA00023170"/>
    </source>
</evidence>
<evidence type="ECO:0000256" key="2">
    <source>
        <dbReference type="ARBA" id="ARBA00022475"/>
    </source>
</evidence>
<dbReference type="Proteomes" id="UP000292052">
    <property type="component" value="Unassembled WGS sequence"/>
</dbReference>
<dbReference type="GO" id="GO:0005549">
    <property type="term" value="F:odorant binding"/>
    <property type="evidence" value="ECO:0007669"/>
    <property type="project" value="InterPro"/>
</dbReference>